<dbReference type="PANTHER" id="PTHR40547">
    <property type="entry name" value="SLL0298 PROTEIN"/>
    <property type="match status" value="1"/>
</dbReference>
<dbReference type="RefSeq" id="WP_209594428.1">
    <property type="nucleotide sequence ID" value="NZ_JAGJCF010000005.1"/>
</dbReference>
<evidence type="ECO:0000313" key="4">
    <source>
        <dbReference type="EMBL" id="MBP0616008.1"/>
    </source>
</evidence>
<name>A0ABS4BGX7_9HYPH</name>
<organism evidence="4 5">
    <name type="scientific">Jiella mangrovi</name>
    <dbReference type="NCBI Taxonomy" id="2821407"/>
    <lineage>
        <taxon>Bacteria</taxon>
        <taxon>Pseudomonadati</taxon>
        <taxon>Pseudomonadota</taxon>
        <taxon>Alphaproteobacteria</taxon>
        <taxon>Hyphomicrobiales</taxon>
        <taxon>Aurantimonadaceae</taxon>
        <taxon>Jiella</taxon>
    </lineage>
</organism>
<dbReference type="EMBL" id="JAGJCF010000005">
    <property type="protein sequence ID" value="MBP0616008.1"/>
    <property type="molecule type" value="Genomic_DNA"/>
</dbReference>
<feature type="transmembrane region" description="Helical" evidence="2">
    <location>
        <begin position="44"/>
        <end position="77"/>
    </location>
</feature>
<protein>
    <submittedName>
        <fullName evidence="4">DUF2062 domain-containing protein</fullName>
    </submittedName>
</protein>
<dbReference type="Pfam" id="PF09835">
    <property type="entry name" value="DUF2062"/>
    <property type="match status" value="1"/>
</dbReference>
<dbReference type="PANTHER" id="PTHR40547:SF1">
    <property type="entry name" value="SLL0298 PROTEIN"/>
    <property type="match status" value="1"/>
</dbReference>
<feature type="domain" description="DUF2062" evidence="3">
    <location>
        <begin position="27"/>
        <end position="174"/>
    </location>
</feature>
<evidence type="ECO:0000313" key="5">
    <source>
        <dbReference type="Proteomes" id="UP000678276"/>
    </source>
</evidence>
<feature type="region of interest" description="Disordered" evidence="1">
    <location>
        <begin position="195"/>
        <end position="217"/>
    </location>
</feature>
<feature type="transmembrane region" description="Helical" evidence="2">
    <location>
        <begin position="143"/>
        <end position="166"/>
    </location>
</feature>
<keyword evidence="2" id="KW-0812">Transmembrane</keyword>
<dbReference type="Proteomes" id="UP000678276">
    <property type="component" value="Unassembled WGS sequence"/>
</dbReference>
<dbReference type="InterPro" id="IPR018639">
    <property type="entry name" value="DUF2062"/>
</dbReference>
<evidence type="ECO:0000256" key="1">
    <source>
        <dbReference type="SAM" id="MobiDB-lite"/>
    </source>
</evidence>
<comment type="caution">
    <text evidence="4">The sequence shown here is derived from an EMBL/GenBank/DDBJ whole genome shotgun (WGS) entry which is preliminary data.</text>
</comment>
<reference evidence="4 5" key="1">
    <citation type="submission" date="2021-04" db="EMBL/GenBank/DDBJ databases">
        <title>Whole genome sequence of Jiella sp. KSK16Y-1.</title>
        <authorList>
            <person name="Tuo L."/>
        </authorList>
    </citation>
    <scope>NUCLEOTIDE SEQUENCE [LARGE SCALE GENOMIC DNA]</scope>
    <source>
        <strain evidence="4 5">KSK16Y-1</strain>
    </source>
</reference>
<keyword evidence="2" id="KW-1133">Transmembrane helix</keyword>
<gene>
    <name evidence="4" type="ORF">J6595_10475</name>
</gene>
<proteinExistence type="predicted"/>
<keyword evidence="2" id="KW-0472">Membrane</keyword>
<keyword evidence="5" id="KW-1185">Reference proteome</keyword>
<accession>A0ABS4BGX7</accession>
<evidence type="ECO:0000256" key="2">
    <source>
        <dbReference type="SAM" id="Phobius"/>
    </source>
</evidence>
<evidence type="ECO:0000259" key="3">
    <source>
        <dbReference type="Pfam" id="PF09835"/>
    </source>
</evidence>
<sequence>MLFRRRVPESRWARFCTLVWPRRSFRRSYRYFVKRVIRLDAAPHAVAAGFAAGVIASFTPFVGFHFIIAFAIAYLIAGNMAAAALGTAVGNPATFPFIWGATYEVGIALSDGHSVRRLHMPSLESALSPSNIMGIWEPIVKPMLIGSVPLGLVAGLISYGLVRSAVTSFQGHRKKQIAAGRKPAAQAGREIVERLTARSGKRGADHAASVGPEPDKL</sequence>